<keyword evidence="6" id="KW-0931">ER-Golgi transport</keyword>
<dbReference type="InterPro" id="IPR025876">
    <property type="entry name" value="TRAPPC11_C"/>
</dbReference>
<evidence type="ECO:0000259" key="9">
    <source>
        <dbReference type="Pfam" id="PF12742"/>
    </source>
</evidence>
<reference evidence="10 11" key="1">
    <citation type="submission" date="2015-04" db="EMBL/GenBank/DDBJ databases">
        <authorList>
            <person name="Syromyatnikov M.Y."/>
            <person name="Popov V.N."/>
        </authorList>
    </citation>
    <scope>NUCLEOTIDE SEQUENCE [LARGE SCALE GENOMIC DNA]</scope>
</reference>
<feature type="domain" description="Trafficking protein particle complex subunit 11" evidence="8">
    <location>
        <begin position="254"/>
        <end position="506"/>
    </location>
</feature>
<dbReference type="PANTHER" id="PTHR14374:SF0">
    <property type="entry name" value="TRAFFICKING PROTEIN PARTICLE COMPLEX SUBUNIT 11"/>
    <property type="match status" value="1"/>
</dbReference>
<evidence type="ECO:0000256" key="4">
    <source>
        <dbReference type="ARBA" id="ARBA00021520"/>
    </source>
</evidence>
<evidence type="ECO:0000256" key="3">
    <source>
        <dbReference type="ARBA" id="ARBA00007051"/>
    </source>
</evidence>
<evidence type="ECO:0000256" key="7">
    <source>
        <dbReference type="ARBA" id="ARBA00023034"/>
    </source>
</evidence>
<evidence type="ECO:0000256" key="5">
    <source>
        <dbReference type="ARBA" id="ARBA00022448"/>
    </source>
</evidence>
<evidence type="ECO:0000313" key="10">
    <source>
        <dbReference type="EMBL" id="CRL02076.1"/>
    </source>
</evidence>
<dbReference type="STRING" id="568069.A0A1J1IR97"/>
<evidence type="ECO:0000259" key="8">
    <source>
        <dbReference type="Pfam" id="PF11817"/>
    </source>
</evidence>
<dbReference type="GO" id="GO:0005794">
    <property type="term" value="C:Golgi apparatus"/>
    <property type="evidence" value="ECO:0007669"/>
    <property type="project" value="UniProtKB-SubCell"/>
</dbReference>
<keyword evidence="11" id="KW-1185">Reference proteome</keyword>
<dbReference type="OrthoDB" id="6278596at2759"/>
<evidence type="ECO:0000256" key="6">
    <source>
        <dbReference type="ARBA" id="ARBA00022892"/>
    </source>
</evidence>
<keyword evidence="7" id="KW-0333">Golgi apparatus</keyword>
<dbReference type="EMBL" id="CVRI01000057">
    <property type="protein sequence ID" value="CRL02076.1"/>
    <property type="molecule type" value="Genomic_DNA"/>
</dbReference>
<protein>
    <recommendedName>
        <fullName evidence="4">Trafficking protein particle complex subunit 11</fullName>
    </recommendedName>
</protein>
<dbReference type="GO" id="GO:0016192">
    <property type="term" value="P:vesicle-mediated transport"/>
    <property type="evidence" value="ECO:0007669"/>
    <property type="project" value="UniProtKB-KW"/>
</dbReference>
<evidence type="ECO:0000256" key="2">
    <source>
        <dbReference type="ARBA" id="ARBA00004222"/>
    </source>
</evidence>
<comment type="subcellular location">
    <subcellularLocation>
        <location evidence="2">Golgi apparatus</location>
        <location evidence="2">cis-Golgi network</location>
    </subcellularLocation>
</comment>
<dbReference type="Proteomes" id="UP000183832">
    <property type="component" value="Unassembled WGS sequence"/>
</dbReference>
<dbReference type="AlphaFoldDB" id="A0A1J1IR97"/>
<dbReference type="PANTHER" id="PTHR14374">
    <property type="entry name" value="FOIE GRAS"/>
    <property type="match status" value="1"/>
</dbReference>
<organism evidence="10 11">
    <name type="scientific">Clunio marinus</name>
    <dbReference type="NCBI Taxonomy" id="568069"/>
    <lineage>
        <taxon>Eukaryota</taxon>
        <taxon>Metazoa</taxon>
        <taxon>Ecdysozoa</taxon>
        <taxon>Arthropoda</taxon>
        <taxon>Hexapoda</taxon>
        <taxon>Insecta</taxon>
        <taxon>Pterygota</taxon>
        <taxon>Neoptera</taxon>
        <taxon>Endopterygota</taxon>
        <taxon>Diptera</taxon>
        <taxon>Nematocera</taxon>
        <taxon>Chironomoidea</taxon>
        <taxon>Chironomidae</taxon>
        <taxon>Clunio</taxon>
    </lineage>
</organism>
<dbReference type="Pfam" id="PF11817">
    <property type="entry name" value="Foie-gras_1"/>
    <property type="match status" value="1"/>
</dbReference>
<keyword evidence="5" id="KW-0813">Transport</keyword>
<gene>
    <name evidence="10" type="ORF">CLUMA_CG015189</name>
</gene>
<sequence>MSEFPSELLAVPQPLIGFHGLDLNNTVHKSIFDSFNNRVDRPTIQYKIIPFNYECPTKKPKRQSFEWYNPKHIMKKNWMLKYLHVLPSLIVVCVELEWKDPSWSEKQLNCSTIIQQLKTKFQDRLTKIALVLIQKTSTFLGTDDLIATERSSALANVCEINAKQLFVLPVNDQHLLGYTIRLESAFLELSQTFYIQLLKNYRSHQTNSSHQTLKVRHQFKMGFLCELRLDFPTALKYYTQAYANLEDIRIVDTNCLEIKTVAGFLNYKMCKLMFKLNLPRDSITQFKAHIEKYKTRTGFKELLFEHHSWMSIQFQCFAELFADAVKNGLAALQTQHPGIYYLKAAEYLYKRRDTFNQINGLPTTPIDDMSAGQFSTLYSDYFGVRNFANKNSETGNDQQIIMLVQEMEAKFNYSSGIINLLGQAMSQFKVYRCGRVRKKCAVMMADEYFKSGEYTKALTLYSLMLSDYRQEKWFVIFTDILMKTIQSAILASSVNDFVTSSVEALSPSIEIGKIERQNILENLWKVFNNSAPTYHNQIAPEIKQNWEAVLETHRSPITVEIDDIPNFIDCKATFEKNQVRLNEAVVVQLFVRSNTDVPVKVRSLAVCLMTNSGSNHRYLAKRGYEYEFNHATKSQNLLNEFKAEDFILESGKCFKFELEVNPREFVENVEVGITCVEITMGTEKNYAVLALRKSLNQVKYFQRYDIHSDFLEKLNIIKTCYVIPTFQLTSQSIHNQPMLINEYYKITINLSNNHEGDLNRVTITISLPTNLANKVYLLADQPSALSKLSSRIQIDVGTMKAHSNASKTFFITSLIEGSIELKQSLCYEIEDKTAVDDSSTFTQLSSPSETAKNIEKCFADKDDQHEIFVEYLDNNVVRKKRDDILIVPCVEEFHFESKFYTLNRNPAINCFKDEDIIMRCTLKMTSPFNVEILDAFFIADVNVDEVSNQNEKFKEKVELGSTVENLLILRPKNTTNNWMTKETFKKPVNDDATKIFNIKSTEVQRKISNVKEVVKDAEDDPFALKSKDHKLNYENCSEACKKIINNTLDISELIPTDDGKKKGFIKAKLNLLDEKSVDPMKKFGMYCIKWKKLDSEVVNESKFVIKGIDVREPLLNIYCAINNRVFVREFFTYKVTLKNPHASILNLIATFNTNSSDGFMFAGHRQVNVTILSYSQTDLSFNLYPLKPNFQRLPELRLEVMNSQEDSTKETLIESTLKTEVNPKQDEVNELLNRWMPKSVFVHPPTRKMA</sequence>
<evidence type="ECO:0000313" key="11">
    <source>
        <dbReference type="Proteomes" id="UP000183832"/>
    </source>
</evidence>
<comment type="similarity">
    <text evidence="3">Belongs to the TRAPPC11 family.</text>
</comment>
<dbReference type="InterPro" id="IPR021773">
    <property type="entry name" value="TPC11"/>
</dbReference>
<proteinExistence type="inferred from homology"/>
<dbReference type="Pfam" id="PF12742">
    <property type="entry name" value="Gryzun-like"/>
    <property type="match status" value="1"/>
</dbReference>
<evidence type="ECO:0000256" key="1">
    <source>
        <dbReference type="ARBA" id="ARBA00001995"/>
    </source>
</evidence>
<comment type="function">
    <text evidence="1">Involved in endoplasmic reticulum to Golgi apparatus trafficking at a very early stage.</text>
</comment>
<feature type="domain" description="Trafficking protein particle complex subunit 11 C-terminal" evidence="9">
    <location>
        <begin position="1155"/>
        <end position="1197"/>
    </location>
</feature>
<accession>A0A1J1IR97</accession>
<name>A0A1J1IR97_9DIPT</name>